<dbReference type="EMBL" id="EQ974295">
    <property type="protein sequence ID" value="EEF30774.1"/>
    <property type="molecule type" value="Genomic_DNA"/>
</dbReference>
<dbReference type="InterPro" id="IPR050823">
    <property type="entry name" value="Plant_Ser_Thr_Prot_Kinase"/>
</dbReference>
<evidence type="ECO:0000256" key="18">
    <source>
        <dbReference type="SAM" id="MobiDB-lite"/>
    </source>
</evidence>
<keyword evidence="8" id="KW-0812">Transmembrane</keyword>
<organism evidence="20 21">
    <name type="scientific">Ricinus communis</name>
    <name type="common">Castor bean</name>
    <dbReference type="NCBI Taxonomy" id="3988"/>
    <lineage>
        <taxon>Eukaryota</taxon>
        <taxon>Viridiplantae</taxon>
        <taxon>Streptophyta</taxon>
        <taxon>Embryophyta</taxon>
        <taxon>Tracheophyta</taxon>
        <taxon>Spermatophyta</taxon>
        <taxon>Magnoliopsida</taxon>
        <taxon>eudicotyledons</taxon>
        <taxon>Gunneridae</taxon>
        <taxon>Pentapetalae</taxon>
        <taxon>rosids</taxon>
        <taxon>fabids</taxon>
        <taxon>Malpighiales</taxon>
        <taxon>Euphorbiaceae</taxon>
        <taxon>Acalyphoideae</taxon>
        <taxon>Acalypheae</taxon>
        <taxon>Ricinus</taxon>
    </lineage>
</organism>
<dbReference type="InterPro" id="IPR011009">
    <property type="entry name" value="Kinase-like_dom_sf"/>
</dbReference>
<dbReference type="FunFam" id="3.30.200.20:FF:000228">
    <property type="entry name" value="Serine/threonine-protein kinase BIK1"/>
    <property type="match status" value="1"/>
</dbReference>
<dbReference type="Proteomes" id="UP000008311">
    <property type="component" value="Unassembled WGS sequence"/>
</dbReference>
<evidence type="ECO:0000256" key="9">
    <source>
        <dbReference type="ARBA" id="ARBA00022729"/>
    </source>
</evidence>
<dbReference type="GO" id="GO:0005524">
    <property type="term" value="F:ATP binding"/>
    <property type="evidence" value="ECO:0007669"/>
    <property type="project" value="UniProtKB-UniRule"/>
</dbReference>
<dbReference type="Gene3D" id="3.30.200.20">
    <property type="entry name" value="Phosphorylase Kinase, domain 1"/>
    <property type="match status" value="2"/>
</dbReference>
<keyword evidence="7" id="KW-0808">Transferase</keyword>
<dbReference type="Pfam" id="PF07714">
    <property type="entry name" value="PK_Tyr_Ser-Thr"/>
    <property type="match status" value="1"/>
</dbReference>
<dbReference type="PROSITE" id="PS50011">
    <property type="entry name" value="PROTEIN_KINASE_DOM"/>
    <property type="match status" value="2"/>
</dbReference>
<evidence type="ECO:0000256" key="13">
    <source>
        <dbReference type="ARBA" id="ARBA00022989"/>
    </source>
</evidence>
<name>B9T049_RICCO</name>
<evidence type="ECO:0000256" key="5">
    <source>
        <dbReference type="ARBA" id="ARBA00022475"/>
    </source>
</evidence>
<keyword evidence="21" id="KW-1185">Reference proteome</keyword>
<evidence type="ECO:0000256" key="3">
    <source>
        <dbReference type="ARBA" id="ARBA00010217"/>
    </source>
</evidence>
<dbReference type="EC" id="2.7.11.1" evidence="4"/>
<feature type="compositionally biased region" description="Polar residues" evidence="18">
    <location>
        <begin position="20"/>
        <end position="32"/>
    </location>
</feature>
<feature type="domain" description="Protein kinase" evidence="19">
    <location>
        <begin position="419"/>
        <end position="703"/>
    </location>
</feature>
<dbReference type="InParanoid" id="B9T049"/>
<evidence type="ECO:0000256" key="7">
    <source>
        <dbReference type="ARBA" id="ARBA00022679"/>
    </source>
</evidence>
<keyword evidence="11" id="KW-0418">Kinase</keyword>
<evidence type="ECO:0000313" key="20">
    <source>
        <dbReference type="EMBL" id="EEF30774.1"/>
    </source>
</evidence>
<evidence type="ECO:0000256" key="11">
    <source>
        <dbReference type="ARBA" id="ARBA00022777"/>
    </source>
</evidence>
<evidence type="ECO:0000256" key="17">
    <source>
        <dbReference type="PROSITE-ProRule" id="PRU10141"/>
    </source>
</evidence>
<keyword evidence="15" id="KW-0675">Receptor</keyword>
<dbReference type="SUPFAM" id="SSF56112">
    <property type="entry name" value="Protein kinase-like (PK-like)"/>
    <property type="match status" value="2"/>
</dbReference>
<feature type="region of interest" description="Disordered" evidence="18">
    <location>
        <begin position="1"/>
        <end position="32"/>
    </location>
</feature>
<dbReference type="GO" id="GO:0004674">
    <property type="term" value="F:protein serine/threonine kinase activity"/>
    <property type="evidence" value="ECO:0007669"/>
    <property type="project" value="UniProtKB-KW"/>
</dbReference>
<feature type="domain" description="Protein kinase" evidence="19">
    <location>
        <begin position="57"/>
        <end position="339"/>
    </location>
</feature>
<evidence type="ECO:0000256" key="12">
    <source>
        <dbReference type="ARBA" id="ARBA00022840"/>
    </source>
</evidence>
<comment type="subcellular location">
    <subcellularLocation>
        <location evidence="1">Cell membrane</location>
        <topology evidence="1">Single-pass type I membrane protein</topology>
    </subcellularLocation>
</comment>
<keyword evidence="14" id="KW-0472">Membrane</keyword>
<dbReference type="Pfam" id="PF00069">
    <property type="entry name" value="Pkinase"/>
    <property type="match status" value="1"/>
</dbReference>
<dbReference type="eggNOG" id="KOG1187">
    <property type="taxonomic scope" value="Eukaryota"/>
</dbReference>
<evidence type="ECO:0000259" key="19">
    <source>
        <dbReference type="PROSITE" id="PS50011"/>
    </source>
</evidence>
<dbReference type="Gene3D" id="1.10.510.10">
    <property type="entry name" value="Transferase(Phosphotransferase) domain 1"/>
    <property type="match status" value="2"/>
</dbReference>
<evidence type="ECO:0000256" key="1">
    <source>
        <dbReference type="ARBA" id="ARBA00004251"/>
    </source>
</evidence>
<dbReference type="GO" id="GO:0005886">
    <property type="term" value="C:plasma membrane"/>
    <property type="evidence" value="ECO:0007669"/>
    <property type="project" value="UniProtKB-SubCell"/>
</dbReference>
<keyword evidence="16" id="KW-0325">Glycoprotein</keyword>
<sequence>MLRGNSVDKGRNDMNKSRSKVSSATDSSTLHTNGEILQSPNLEIFCFNELTEATSWFSQNAILGKGDFGTVFKGWVDKHSLKTASPEAGMAIAVKMLNQKGCQGQQEWLAEIKYLGRLYHPNLVKLIGYCLKDDYRLLVYEFMPNGSLDNYLFSRDSQIQAPSWNLLMKVALGAARGLAFLHDEADVIYRDFKTSNILLDVNYNAKLSDFGLARDGPTGSKSHVSTRILGTEGYAAPEYIRTGHLTAKSDVYGFGIVLLEMISGRRAIEKNKPFEEQNLGNWARSFSARKFSQVLNPAVSGQYATNNVIKLGHLALQCVSLEPKCRPNMKDVVRILEEVQDLNDKEGCKSFVCFNGIRHLCSVWMLRKDEGVNHKFVIKSSRKVSSSIMPSTRTIGEILHSPNLKNFCYDELKEATNYFSIDYELGQGFSRCVFKRWIDDKHALKPYRLETGMVKSLSPKSCCSQQEWLAETQYLGQLSHPNLAKLIGYCLHEDHRLLVYEFIPNGNLENHLYGIGFHCQPLSWNLYMKIALGAARGLAFLHYEADVTYRDFKASKILLDSNYNAKLCEFGFAKDGSTHGKCNAFARFLGTAGYAAPEYISTGHVTTKCDVYSFGVVLLEILTGRQAICRNKPSEDQVAEFAKSLASECNISQVPNPAVLGKHSTNSTLKVAQLACQCVLTNPKLRPNMKEVVEVLEELHDYGKSN</sequence>
<dbReference type="InterPro" id="IPR001245">
    <property type="entry name" value="Ser-Thr/Tyr_kinase_cat_dom"/>
</dbReference>
<evidence type="ECO:0000256" key="16">
    <source>
        <dbReference type="ARBA" id="ARBA00023180"/>
    </source>
</evidence>
<feature type="binding site" evidence="17">
    <location>
        <position position="95"/>
    </location>
    <ligand>
        <name>ATP</name>
        <dbReference type="ChEBI" id="CHEBI:30616"/>
    </ligand>
</feature>
<keyword evidence="5" id="KW-1003">Cell membrane</keyword>
<feature type="compositionally biased region" description="Basic and acidic residues" evidence="18">
    <location>
        <begin position="1"/>
        <end position="16"/>
    </location>
</feature>
<dbReference type="InterPro" id="IPR000719">
    <property type="entry name" value="Prot_kinase_dom"/>
</dbReference>
<keyword evidence="10 17" id="KW-0547">Nucleotide-binding</keyword>
<comment type="similarity">
    <text evidence="3">In the C-terminal section; belongs to the protein kinase superfamily. Ser/Thr protein kinase family.</text>
</comment>
<feature type="non-terminal residue" evidence="20">
    <location>
        <position position="706"/>
    </location>
</feature>
<protein>
    <recommendedName>
        <fullName evidence="4">non-specific serine/threonine protein kinase</fullName>
        <ecNumber evidence="4">2.7.11.1</ecNumber>
    </recommendedName>
</protein>
<evidence type="ECO:0000256" key="2">
    <source>
        <dbReference type="ARBA" id="ARBA00008536"/>
    </source>
</evidence>
<gene>
    <name evidence="20" type="ORF">RCOM_0469980</name>
</gene>
<keyword evidence="12 17" id="KW-0067">ATP-binding</keyword>
<dbReference type="InterPro" id="IPR008271">
    <property type="entry name" value="Ser/Thr_kinase_AS"/>
</dbReference>
<evidence type="ECO:0000256" key="15">
    <source>
        <dbReference type="ARBA" id="ARBA00023170"/>
    </source>
</evidence>
<keyword evidence="6" id="KW-0723">Serine/threonine-protein kinase</keyword>
<dbReference type="FunFam" id="1.10.510.10:FF:000051">
    <property type="entry name" value="Receptor-like serine/threonine-protein kinase ALE2"/>
    <property type="match status" value="1"/>
</dbReference>
<proteinExistence type="inferred from homology"/>
<dbReference type="PROSITE" id="PS00108">
    <property type="entry name" value="PROTEIN_KINASE_ST"/>
    <property type="match status" value="1"/>
</dbReference>
<dbReference type="PANTHER" id="PTHR45621">
    <property type="entry name" value="OS01G0588500 PROTEIN-RELATED"/>
    <property type="match status" value="1"/>
</dbReference>
<comment type="similarity">
    <text evidence="2">In the N-terminal section; belongs to the leguminous lectin family.</text>
</comment>
<dbReference type="AlphaFoldDB" id="B9T049"/>
<evidence type="ECO:0000256" key="6">
    <source>
        <dbReference type="ARBA" id="ARBA00022527"/>
    </source>
</evidence>
<dbReference type="GO" id="GO:0002229">
    <property type="term" value="P:defense response to oomycetes"/>
    <property type="evidence" value="ECO:0007669"/>
    <property type="project" value="UniProtKB-ARBA"/>
</dbReference>
<dbReference type="InterPro" id="IPR017441">
    <property type="entry name" value="Protein_kinase_ATP_BS"/>
</dbReference>
<keyword evidence="9" id="KW-0732">Signal</keyword>
<dbReference type="FunFam" id="1.10.510.10:FF:000240">
    <property type="entry name" value="Lectin-domain containing receptor kinase A4.3"/>
    <property type="match status" value="1"/>
</dbReference>
<dbReference type="PROSITE" id="PS00107">
    <property type="entry name" value="PROTEIN_KINASE_ATP"/>
    <property type="match status" value="1"/>
</dbReference>
<evidence type="ECO:0000256" key="10">
    <source>
        <dbReference type="ARBA" id="ARBA00022741"/>
    </source>
</evidence>
<evidence type="ECO:0000256" key="4">
    <source>
        <dbReference type="ARBA" id="ARBA00012513"/>
    </source>
</evidence>
<accession>B9T049</accession>
<dbReference type="STRING" id="3988.B9T049"/>
<evidence type="ECO:0000256" key="14">
    <source>
        <dbReference type="ARBA" id="ARBA00023136"/>
    </source>
</evidence>
<reference evidence="21" key="1">
    <citation type="journal article" date="2010" name="Nat. Biotechnol.">
        <title>Draft genome sequence of the oilseed species Ricinus communis.</title>
        <authorList>
            <person name="Chan A.P."/>
            <person name="Crabtree J."/>
            <person name="Zhao Q."/>
            <person name="Lorenzi H."/>
            <person name="Orvis J."/>
            <person name="Puiu D."/>
            <person name="Melake-Berhan A."/>
            <person name="Jones K.M."/>
            <person name="Redman J."/>
            <person name="Chen G."/>
            <person name="Cahoon E.B."/>
            <person name="Gedil M."/>
            <person name="Stanke M."/>
            <person name="Haas B.J."/>
            <person name="Wortman J.R."/>
            <person name="Fraser-Liggett C.M."/>
            <person name="Ravel J."/>
            <person name="Rabinowicz P.D."/>
        </authorList>
    </citation>
    <scope>NUCLEOTIDE SEQUENCE [LARGE SCALE GENOMIC DNA]</scope>
    <source>
        <strain evidence="21">cv. Hale</strain>
    </source>
</reference>
<keyword evidence="13" id="KW-1133">Transmembrane helix</keyword>
<evidence type="ECO:0000256" key="8">
    <source>
        <dbReference type="ARBA" id="ARBA00022692"/>
    </source>
</evidence>
<evidence type="ECO:0000313" key="21">
    <source>
        <dbReference type="Proteomes" id="UP000008311"/>
    </source>
</evidence>